<dbReference type="STRING" id="1054147.F4PSR8"/>
<sequence>MDIIKDDGALCKSKIIVKEITAKKKNTNTKKTTSTTTTTTTTNEQQEDTQLETIIHHINQHPFNQSVHVVVPVQPDASSSASSTTTSKATLLSSMSKSKSKLEDTIATHFLQRATSSSSSSSSSSSTNDLLVQIQVSLHQLINYQFVTNCIVKGEFIGLSQLSGLDSGNVVAFLANGTVVLNVNKETYEVLGLTGKHSAFNKGQRFIITINLMEKKYSTEDGYKRLNWCFNQRIGDINLLCRMSTNAFERLKSLPHKVLANDIDFSFDSIHLPLDIKDVTQIIDKQEQQELVMALNEVIGTCICGVVTPFNVDFVLAGQKKKSKDNGSSESQFDSYSFISSPEIDNNNNNNNNNNSVSHSSQTFISFKKGMILPSEIVPLAKECRQLVATGSAPWAAVHVSGFADSPISWGLNEHAYGLSGENDYTLVFQKNNKCCLHFILNSSDTFS</sequence>
<name>F4PSR8_CACFS</name>
<dbReference type="RefSeq" id="XP_004359396.1">
    <property type="nucleotide sequence ID" value="XM_004359339.1"/>
</dbReference>
<dbReference type="OrthoDB" id="63112at2759"/>
<evidence type="ECO:0000313" key="2">
    <source>
        <dbReference type="EMBL" id="EGG21546.1"/>
    </source>
</evidence>
<dbReference type="GO" id="GO:0001682">
    <property type="term" value="P:tRNA 5'-leader removal"/>
    <property type="evidence" value="ECO:0007669"/>
    <property type="project" value="InterPro"/>
</dbReference>
<keyword evidence="3" id="KW-1185">Reference proteome</keyword>
<dbReference type="EMBL" id="GL883010">
    <property type="protein sequence ID" value="EGG21546.1"/>
    <property type="molecule type" value="Genomic_DNA"/>
</dbReference>
<dbReference type="PANTHER" id="PTHR15396:SF1">
    <property type="entry name" value="RIBONUCLEASE P PROTEIN SUBUNIT P40"/>
    <property type="match status" value="1"/>
</dbReference>
<dbReference type="GO" id="GO:0000447">
    <property type="term" value="P:endonucleolytic cleavage in ITS1 to separate SSU-rRNA from 5.8S rRNA and LSU-rRNA from tricistronic rRNA transcript (SSU-rRNA, 5.8S rRNA, LSU-rRNA)"/>
    <property type="evidence" value="ECO:0007669"/>
    <property type="project" value="TreeGrafter"/>
</dbReference>
<feature type="region of interest" description="Disordered" evidence="1">
    <location>
        <begin position="26"/>
        <end position="46"/>
    </location>
</feature>
<dbReference type="GO" id="GO:0030681">
    <property type="term" value="C:multimeric ribonuclease P complex"/>
    <property type="evidence" value="ECO:0007669"/>
    <property type="project" value="TreeGrafter"/>
</dbReference>
<evidence type="ECO:0000256" key="1">
    <source>
        <dbReference type="SAM" id="MobiDB-lite"/>
    </source>
</evidence>
<dbReference type="AlphaFoldDB" id="F4PSR8"/>
<dbReference type="InterPro" id="IPR013893">
    <property type="entry name" value="RNase_P_Rpp40"/>
</dbReference>
<dbReference type="KEGG" id="dfa:DFA_01432"/>
<dbReference type="Proteomes" id="UP000007797">
    <property type="component" value="Unassembled WGS sequence"/>
</dbReference>
<accession>F4PSR8</accession>
<protein>
    <submittedName>
        <fullName evidence="2">RNase P protein subunit</fullName>
    </submittedName>
</protein>
<dbReference type="GO" id="GO:0004526">
    <property type="term" value="F:ribonuclease P activity"/>
    <property type="evidence" value="ECO:0007669"/>
    <property type="project" value="TreeGrafter"/>
</dbReference>
<dbReference type="GO" id="GO:0000172">
    <property type="term" value="C:ribonuclease MRP complex"/>
    <property type="evidence" value="ECO:0007669"/>
    <property type="project" value="TreeGrafter"/>
</dbReference>
<dbReference type="GO" id="GO:0000171">
    <property type="term" value="F:ribonuclease MRP activity"/>
    <property type="evidence" value="ECO:0007669"/>
    <property type="project" value="TreeGrafter"/>
</dbReference>
<dbReference type="GeneID" id="14872969"/>
<feature type="compositionally biased region" description="Low complexity" evidence="1">
    <location>
        <begin position="29"/>
        <end position="43"/>
    </location>
</feature>
<gene>
    <name evidence="2" type="primary">drpp40</name>
    <name evidence="2" type="ORF">DFA_01432</name>
</gene>
<proteinExistence type="predicted"/>
<reference evidence="3" key="1">
    <citation type="journal article" date="2011" name="Genome Res.">
        <title>Phylogeny-wide analysis of social amoeba genomes highlights ancient origins for complex intercellular communication.</title>
        <authorList>
            <person name="Heidel A.J."/>
            <person name="Lawal H.M."/>
            <person name="Felder M."/>
            <person name="Schilde C."/>
            <person name="Helps N.R."/>
            <person name="Tunggal B."/>
            <person name="Rivero F."/>
            <person name="John U."/>
            <person name="Schleicher M."/>
            <person name="Eichinger L."/>
            <person name="Platzer M."/>
            <person name="Noegel A.A."/>
            <person name="Schaap P."/>
            <person name="Gloeckner G."/>
        </authorList>
    </citation>
    <scope>NUCLEOTIDE SEQUENCE [LARGE SCALE GENOMIC DNA]</scope>
    <source>
        <strain evidence="3">SH3</strain>
    </source>
</reference>
<dbReference type="Pfam" id="PF08584">
    <property type="entry name" value="Ribonuc_P_40"/>
    <property type="match status" value="1"/>
</dbReference>
<organism evidence="2 3">
    <name type="scientific">Cavenderia fasciculata</name>
    <name type="common">Slime mold</name>
    <name type="synonym">Dictyostelium fasciculatum</name>
    <dbReference type="NCBI Taxonomy" id="261658"/>
    <lineage>
        <taxon>Eukaryota</taxon>
        <taxon>Amoebozoa</taxon>
        <taxon>Evosea</taxon>
        <taxon>Eumycetozoa</taxon>
        <taxon>Dictyostelia</taxon>
        <taxon>Acytosteliales</taxon>
        <taxon>Cavenderiaceae</taxon>
        <taxon>Cavenderia</taxon>
    </lineage>
</organism>
<dbReference type="PANTHER" id="PTHR15396">
    <property type="entry name" value="RIBONUCLEASE P PROTEIN SUBUNIT P40"/>
    <property type="match status" value="1"/>
</dbReference>
<dbReference type="OMA" id="VWGFADT"/>
<evidence type="ECO:0000313" key="3">
    <source>
        <dbReference type="Proteomes" id="UP000007797"/>
    </source>
</evidence>